<feature type="region of interest" description="Disordered" evidence="2">
    <location>
        <begin position="206"/>
        <end position="233"/>
    </location>
</feature>
<dbReference type="Proteomes" id="UP000070544">
    <property type="component" value="Unassembled WGS sequence"/>
</dbReference>
<dbReference type="OrthoDB" id="10250284at2759"/>
<comment type="similarity">
    <text evidence="1">Belongs to the TRAPPC13 family.</text>
</comment>
<evidence type="ECO:0000313" key="7">
    <source>
        <dbReference type="Proteomes" id="UP000070544"/>
    </source>
</evidence>
<feature type="compositionally biased region" description="Low complexity" evidence="2">
    <location>
        <begin position="206"/>
        <end position="229"/>
    </location>
</feature>
<dbReference type="PANTHER" id="PTHR13134:SF3">
    <property type="entry name" value="TRAFFICKING PROTEIN PARTICLE COMPLEX SUBUNIT 13"/>
    <property type="match status" value="1"/>
</dbReference>
<dbReference type="STRING" id="1344416.A0A139AX06"/>
<dbReference type="EMBL" id="KQ965733">
    <property type="protein sequence ID" value="KXS21234.1"/>
    <property type="molecule type" value="Genomic_DNA"/>
</dbReference>
<accession>A0A139AX06</accession>
<gene>
    <name evidence="6" type="ORF">M427DRAFT_65997</name>
</gene>
<dbReference type="InterPro" id="IPR010378">
    <property type="entry name" value="TRAPPC13"/>
</dbReference>
<dbReference type="PANTHER" id="PTHR13134">
    <property type="entry name" value="TRAFFICKING PROTEIN PARTICLE COMPLEX SUBUNIT 13"/>
    <property type="match status" value="1"/>
</dbReference>
<dbReference type="InterPro" id="IPR055429">
    <property type="entry name" value="TRAPPC13_M"/>
</dbReference>
<organism evidence="6 7">
    <name type="scientific">Gonapodya prolifera (strain JEL478)</name>
    <name type="common">Monoblepharis prolifera</name>
    <dbReference type="NCBI Taxonomy" id="1344416"/>
    <lineage>
        <taxon>Eukaryota</taxon>
        <taxon>Fungi</taxon>
        <taxon>Fungi incertae sedis</taxon>
        <taxon>Chytridiomycota</taxon>
        <taxon>Chytridiomycota incertae sedis</taxon>
        <taxon>Monoblepharidomycetes</taxon>
        <taxon>Monoblepharidales</taxon>
        <taxon>Gonapodyaceae</taxon>
        <taxon>Gonapodya</taxon>
    </lineage>
</organism>
<feature type="domain" description="Trafficking protein particle complex subunit 13 C-terminal" evidence="4">
    <location>
        <begin position="458"/>
        <end position="556"/>
    </location>
</feature>
<protein>
    <submittedName>
        <fullName evidence="6">DUF974-domain-containing protein</fullName>
    </submittedName>
</protein>
<evidence type="ECO:0000259" key="5">
    <source>
        <dbReference type="Pfam" id="PF23647"/>
    </source>
</evidence>
<feature type="region of interest" description="Disordered" evidence="2">
    <location>
        <begin position="366"/>
        <end position="385"/>
    </location>
</feature>
<evidence type="ECO:0000256" key="2">
    <source>
        <dbReference type="SAM" id="MobiDB-lite"/>
    </source>
</evidence>
<dbReference type="InterPro" id="IPR055428">
    <property type="entry name" value="TRAPPC13_C"/>
</dbReference>
<evidence type="ECO:0000259" key="3">
    <source>
        <dbReference type="Pfam" id="PF06159"/>
    </source>
</evidence>
<feature type="domain" description="Trafficking protein particle complex subunit 13 middle" evidence="5">
    <location>
        <begin position="375"/>
        <end position="442"/>
    </location>
</feature>
<dbReference type="Pfam" id="PF23647">
    <property type="entry name" value="TRAPPC13_M"/>
    <property type="match status" value="2"/>
</dbReference>
<dbReference type="InterPro" id="IPR055427">
    <property type="entry name" value="TRAPPC13_N"/>
</dbReference>
<dbReference type="AlphaFoldDB" id="A0A139AX06"/>
<dbReference type="Pfam" id="PF06159">
    <property type="entry name" value="TRAPPC13_N"/>
    <property type="match status" value="1"/>
</dbReference>
<name>A0A139AX06_GONPJ</name>
<feature type="domain" description="Trafficking protein particle complex subunit 13 middle" evidence="5">
    <location>
        <begin position="250"/>
        <end position="302"/>
    </location>
</feature>
<sequence length="571" mass="60379">MADAQPPQQPHPLHLKVMRLSAPAFVPSAPIHVDPSKRDPVSMAIRDLLYSDPLTLRDSPALAPPPDAPDASPPPHPPQPMLSDLAISGLLSLPTSFGSIYLGETFASYISINNESLATVQAVGVKVEMQTSAHRFTLVDTTGGMPSTTANSSTVSLQGVEQATTTTPASLVDLAPHRSSEHIVRHEIKELGTHILVCSVHYSSPSSGTGTGPTVLAATPPNPLTNTTPTPAPSRRTFRKFYKFQVSNPLSVRTKVNSLSDGRVFLEAQVHNAASAAMFIERMRFEPGNGFAYVDLNYVNVAPETGRAKVGPGGVRVPASAEGAEGKDADGALGGEDKETGRLVVAGEKSAGGVADRLMWDLSHPTPAPTSSAPTRVESTFGPTNLLHPTDVRQYLYILHPRHPSDPLTLTTATLGKLDIQWRGPMGEVGRLQTSQLSRKVPPLETLDVLPGAISPGDVVPLERPFRITVRIRNNDPADAVRVVLQASGRKAMGSVLLRGPSTYHVGDVPPRGGVREVQLEYVPVVAGLHRVGGFRVVDLISGAAREVEGVAEVFVVDDGAGEEGVLAAGG</sequence>
<evidence type="ECO:0000256" key="1">
    <source>
        <dbReference type="ARBA" id="ARBA00010785"/>
    </source>
</evidence>
<feature type="compositionally biased region" description="Basic and acidic residues" evidence="2">
    <location>
        <begin position="324"/>
        <end position="340"/>
    </location>
</feature>
<reference evidence="6 7" key="1">
    <citation type="journal article" date="2015" name="Genome Biol. Evol.">
        <title>Phylogenomic analyses indicate that early fungi evolved digesting cell walls of algal ancestors of land plants.</title>
        <authorList>
            <person name="Chang Y."/>
            <person name="Wang S."/>
            <person name="Sekimoto S."/>
            <person name="Aerts A.L."/>
            <person name="Choi C."/>
            <person name="Clum A."/>
            <person name="LaButti K.M."/>
            <person name="Lindquist E.A."/>
            <person name="Yee Ngan C."/>
            <person name="Ohm R.A."/>
            <person name="Salamov A.A."/>
            <person name="Grigoriev I.V."/>
            <person name="Spatafora J.W."/>
            <person name="Berbee M.L."/>
        </authorList>
    </citation>
    <scope>NUCLEOTIDE SEQUENCE [LARGE SCALE GENOMIC DNA]</scope>
    <source>
        <strain evidence="6 7">JEL478</strain>
    </source>
</reference>
<keyword evidence="7" id="KW-1185">Reference proteome</keyword>
<feature type="region of interest" description="Disordered" evidence="2">
    <location>
        <begin position="308"/>
        <end position="340"/>
    </location>
</feature>
<evidence type="ECO:0000259" key="4">
    <source>
        <dbReference type="Pfam" id="PF23643"/>
    </source>
</evidence>
<proteinExistence type="inferred from homology"/>
<dbReference type="OMA" id="YLCVHNG"/>
<feature type="domain" description="Trafficking protein particle complex subunit 13 N-terminal" evidence="3">
    <location>
        <begin position="11"/>
        <end position="246"/>
    </location>
</feature>
<feature type="compositionally biased region" description="Pro residues" evidence="2">
    <location>
        <begin position="62"/>
        <end position="80"/>
    </location>
</feature>
<evidence type="ECO:0000313" key="6">
    <source>
        <dbReference type="EMBL" id="KXS21234.1"/>
    </source>
</evidence>
<dbReference type="Pfam" id="PF23643">
    <property type="entry name" value="TRAPPC13_C"/>
    <property type="match status" value="1"/>
</dbReference>
<dbReference type="GO" id="GO:1990072">
    <property type="term" value="C:TRAPPIII protein complex"/>
    <property type="evidence" value="ECO:0007669"/>
    <property type="project" value="TreeGrafter"/>
</dbReference>
<feature type="region of interest" description="Disordered" evidence="2">
    <location>
        <begin position="56"/>
        <end position="81"/>
    </location>
</feature>